<keyword evidence="4" id="KW-1185">Reference proteome</keyword>
<evidence type="ECO:0000313" key="4">
    <source>
        <dbReference type="Proteomes" id="UP000035088"/>
    </source>
</evidence>
<dbReference type="EMBL" id="BAEE01000012">
    <property type="protein sequence ID" value="GAB08527.1"/>
    <property type="molecule type" value="Genomic_DNA"/>
</dbReference>
<dbReference type="InterPro" id="IPR010621">
    <property type="entry name" value="DUF1214"/>
</dbReference>
<dbReference type="InterPro" id="IPR037049">
    <property type="entry name" value="DUF1214_C_sf"/>
</dbReference>
<dbReference type="Gene3D" id="2.60.40.1610">
    <property type="entry name" value="Domain of unknown function DUF1254"/>
    <property type="match status" value="1"/>
</dbReference>
<evidence type="ECO:0008006" key="5">
    <source>
        <dbReference type="Google" id="ProtNLM"/>
    </source>
</evidence>
<name>G7GY52_9ACTN</name>
<dbReference type="InterPro" id="IPR037050">
    <property type="entry name" value="DUF1254_sf"/>
</dbReference>
<accession>G7GY52</accession>
<sequence>MHENRMPTDIENIAKEAYLYGFPMVDMYRIMYSYFVDSENPLYLGEWNKIHSIARVFTPKDTAVQTPNSDTPYSTMGVDLRTEPLVLTIPKIEEGRYFSVSFIDQYTYDYALLGTRTSGNDGGKYLLVGPGWNGERPAGIDQVIKSDTELGLVLFRTQLFNPQDLDNVEKIQQGYSVEPLSSYEKEISPISAPSIDFMQPLTPEAERTSIDFFELMNFILGFTPVLSRDSEARTRFAEIGISGDAELDPAALNERTTAAFLVGMKDGQTEVDEFLKNELATGDVRSGELFGTAEQLKGNYLYRAAGAQFGILGLPGAEALYFPLKIDDKSAPLSGASGAKYTLTFPAGQLPPVNAFWSVTMYKMPESLLVENPINRYLINSPMLDTLKKDPDGGLTIYLQSTSPGGERESNWLPAPDGPFDMVMRLYWPKPEVTDGKWTAPNVMKVGD</sequence>
<dbReference type="SUPFAM" id="SSF160935">
    <property type="entry name" value="VPA0735-like"/>
    <property type="match status" value="1"/>
</dbReference>
<dbReference type="Proteomes" id="UP000035088">
    <property type="component" value="Unassembled WGS sequence"/>
</dbReference>
<dbReference type="AlphaFoldDB" id="G7GY52"/>
<feature type="domain" description="DUF1254" evidence="2">
    <location>
        <begin position="48"/>
        <end position="179"/>
    </location>
</feature>
<feature type="domain" description="DUF1214" evidence="1">
    <location>
        <begin position="318"/>
        <end position="430"/>
    </location>
</feature>
<dbReference type="PANTHER" id="PTHR36509:SF2">
    <property type="entry name" value="BLL3101 PROTEIN"/>
    <property type="match status" value="1"/>
</dbReference>
<proteinExistence type="predicted"/>
<protein>
    <recommendedName>
        <fullName evidence="5">DUF1254 domain-containing protein</fullName>
    </recommendedName>
</protein>
<dbReference type="STRING" id="1073574.GOARA_012_00770"/>
<organism evidence="3 4">
    <name type="scientific">Gordonia araii NBRC 100433</name>
    <dbReference type="NCBI Taxonomy" id="1073574"/>
    <lineage>
        <taxon>Bacteria</taxon>
        <taxon>Bacillati</taxon>
        <taxon>Actinomycetota</taxon>
        <taxon>Actinomycetes</taxon>
        <taxon>Mycobacteriales</taxon>
        <taxon>Gordoniaceae</taxon>
        <taxon>Gordonia</taxon>
    </lineage>
</organism>
<evidence type="ECO:0000259" key="2">
    <source>
        <dbReference type="Pfam" id="PF06863"/>
    </source>
</evidence>
<dbReference type="Pfam" id="PF06742">
    <property type="entry name" value="DUF1214"/>
    <property type="match status" value="1"/>
</dbReference>
<evidence type="ECO:0000259" key="1">
    <source>
        <dbReference type="Pfam" id="PF06742"/>
    </source>
</evidence>
<evidence type="ECO:0000313" key="3">
    <source>
        <dbReference type="EMBL" id="GAB08527.1"/>
    </source>
</evidence>
<dbReference type="PANTHER" id="PTHR36509">
    <property type="entry name" value="BLL3101 PROTEIN"/>
    <property type="match status" value="1"/>
</dbReference>
<dbReference type="Gene3D" id="2.60.120.600">
    <property type="entry name" value="Domain of unknown function DUF1214, C-terminal domain"/>
    <property type="match status" value="1"/>
</dbReference>
<reference evidence="3 4" key="1">
    <citation type="submission" date="2011-11" db="EMBL/GenBank/DDBJ databases">
        <title>Whole genome shotgun sequence of Gordonia araii NBRC 100433.</title>
        <authorList>
            <person name="Yoshida Y."/>
            <person name="Hosoyama A."/>
            <person name="Tsuchikane K."/>
            <person name="Katsumata H."/>
            <person name="Yamazaki S."/>
            <person name="Fujita N."/>
        </authorList>
    </citation>
    <scope>NUCLEOTIDE SEQUENCE [LARGE SCALE GENOMIC DNA]</scope>
    <source>
        <strain evidence="3 4">NBRC 100433</strain>
    </source>
</reference>
<dbReference type="Pfam" id="PF06863">
    <property type="entry name" value="DUF1254"/>
    <property type="match status" value="1"/>
</dbReference>
<dbReference type="InterPro" id="IPR010679">
    <property type="entry name" value="DUF1254"/>
</dbReference>
<comment type="caution">
    <text evidence="3">The sequence shown here is derived from an EMBL/GenBank/DDBJ whole genome shotgun (WGS) entry which is preliminary data.</text>
</comment>
<gene>
    <name evidence="3" type="ORF">GOARA_012_00770</name>
</gene>